<evidence type="ECO:0000256" key="7">
    <source>
        <dbReference type="ARBA" id="ARBA00023014"/>
    </source>
</evidence>
<dbReference type="Pfam" id="PF02310">
    <property type="entry name" value="B12-binding"/>
    <property type="match status" value="1"/>
</dbReference>
<keyword evidence="3" id="KW-0808">Transferase</keyword>
<dbReference type="GO" id="GO:0003824">
    <property type="term" value="F:catalytic activity"/>
    <property type="evidence" value="ECO:0007669"/>
    <property type="project" value="InterPro"/>
</dbReference>
<proteinExistence type="predicted"/>
<dbReference type="InterPro" id="IPR023404">
    <property type="entry name" value="rSAM_horseshoe"/>
</dbReference>
<comment type="cofactor">
    <cofactor evidence="1">
        <name>[4Fe-4S] cluster</name>
        <dbReference type="ChEBI" id="CHEBI:49883"/>
    </cofactor>
</comment>
<comment type="caution">
    <text evidence="11">The sequence shown here is derived from an EMBL/GenBank/DDBJ whole genome shotgun (WGS) entry which is preliminary data.</text>
</comment>
<dbReference type="SFLD" id="SFLDG01082">
    <property type="entry name" value="B12-binding_domain_containing"/>
    <property type="match status" value="1"/>
</dbReference>
<dbReference type="AlphaFoldDB" id="A0A1E3XCG8"/>
<dbReference type="InterPro" id="IPR006158">
    <property type="entry name" value="Cobalamin-bd"/>
</dbReference>
<dbReference type="InterPro" id="IPR007197">
    <property type="entry name" value="rSAM"/>
</dbReference>
<feature type="domain" description="Radical SAM core" evidence="10">
    <location>
        <begin position="183"/>
        <end position="405"/>
    </location>
</feature>
<dbReference type="CDD" id="cd02068">
    <property type="entry name" value="radical_SAM_B12_BD"/>
    <property type="match status" value="1"/>
</dbReference>
<evidence type="ECO:0000256" key="2">
    <source>
        <dbReference type="ARBA" id="ARBA00022603"/>
    </source>
</evidence>
<protein>
    <submittedName>
        <fullName evidence="11">Oxidoreductase</fullName>
    </submittedName>
</protein>
<dbReference type="InterPro" id="IPR006638">
    <property type="entry name" value="Elp3/MiaA/NifB-like_rSAM"/>
</dbReference>
<dbReference type="InterPro" id="IPR051198">
    <property type="entry name" value="BchE-like"/>
</dbReference>
<gene>
    <name evidence="11" type="ORF">SCARUB_01506</name>
</gene>
<evidence type="ECO:0000313" key="12">
    <source>
        <dbReference type="Proteomes" id="UP000094056"/>
    </source>
</evidence>
<dbReference type="EMBL" id="MAYW01000031">
    <property type="protein sequence ID" value="ODS33326.1"/>
    <property type="molecule type" value="Genomic_DNA"/>
</dbReference>
<dbReference type="GO" id="GO:0051539">
    <property type="term" value="F:4 iron, 4 sulfur cluster binding"/>
    <property type="evidence" value="ECO:0007669"/>
    <property type="project" value="UniProtKB-KW"/>
</dbReference>
<evidence type="ECO:0000256" key="1">
    <source>
        <dbReference type="ARBA" id="ARBA00001966"/>
    </source>
</evidence>
<sequence length="612" mass="70434">MSYFKNVCLLKSSQKFDIPQAVILSDLTEICYLAGMVNNDVDSITIPVNTYASNPLHDFEKYLRTHTADMIGISSMTGAYTNALEYAKIAKKHNLFVVLGGYHPTALPGEVLKSPYVDAVIRGEGEFTFKELVNEGPSEGVLGLSFKDNGNAIHNPDRDVIANLDVVPHPLREIRPRRFGNKSNDYLLDTIFTSRGCRIKCSFCSNDMVNKNWRHRSPENVIEELKIIHTTEKRKILKIWDANVLTDVNRMERIVDLMFESSLTNFKIWTESRTTDIIRAERIMQKLHDIGFRHVSLGIESPNLETLKSIRKGTTPKTCEKAIEILNDYKIKIQGYFIIGHLNETVEDIKKYPEYARMLGLKQVAFMVMTPYPGTHIYNEYKKEEAINSYKWDLYNNFGTVVEPNKIDLKTLKKMLVYCYAKFFGVDVSSRHHTILDTVHETIFRLIFVAVIEKNDDRNSYSDLKNYLLEYLRTLVGINTNDVNFKNSWLLKRLGKKIIFRFFHSGGNSVDFKFTTNGSLTNLSITNGTKATGYRCITIDLDDILSFEEHSATKRILAITTKYKIAKVNKIKKSVRYLSLFLDRNFQALIYHITAFIIKTAIRSAFLNLRRY</sequence>
<dbReference type="SUPFAM" id="SSF102114">
    <property type="entry name" value="Radical SAM enzymes"/>
    <property type="match status" value="1"/>
</dbReference>
<dbReference type="PANTHER" id="PTHR43409:SF7">
    <property type="entry name" value="BLL1977 PROTEIN"/>
    <property type="match status" value="1"/>
</dbReference>
<dbReference type="CDD" id="cd01335">
    <property type="entry name" value="Radical_SAM"/>
    <property type="match status" value="1"/>
</dbReference>
<dbReference type="GO" id="GO:0046872">
    <property type="term" value="F:metal ion binding"/>
    <property type="evidence" value="ECO:0007669"/>
    <property type="project" value="UniProtKB-KW"/>
</dbReference>
<organism evidence="11 12">
    <name type="scientific">Candidatus Scalindua rubra</name>
    <dbReference type="NCBI Taxonomy" id="1872076"/>
    <lineage>
        <taxon>Bacteria</taxon>
        <taxon>Pseudomonadati</taxon>
        <taxon>Planctomycetota</taxon>
        <taxon>Candidatus Brocadiia</taxon>
        <taxon>Candidatus Brocadiales</taxon>
        <taxon>Candidatus Scalinduaceae</taxon>
        <taxon>Candidatus Scalindua</taxon>
    </lineage>
</organism>
<evidence type="ECO:0000259" key="10">
    <source>
        <dbReference type="PROSITE" id="PS51918"/>
    </source>
</evidence>
<dbReference type="InterPro" id="IPR034466">
    <property type="entry name" value="Methyltransferase_Class_B"/>
</dbReference>
<dbReference type="SFLD" id="SFLDG01123">
    <property type="entry name" value="methyltransferase_(Class_B)"/>
    <property type="match status" value="1"/>
</dbReference>
<dbReference type="Gene3D" id="3.40.50.280">
    <property type="entry name" value="Cobalamin-binding domain"/>
    <property type="match status" value="1"/>
</dbReference>
<reference evidence="11 12" key="1">
    <citation type="submission" date="2016-07" db="EMBL/GenBank/DDBJ databases">
        <title>Draft genome of Scalindua rubra, obtained from a brine-seawater interface in the Red Sea, sheds light on salt adaptation in anammox bacteria.</title>
        <authorList>
            <person name="Speth D.R."/>
            <person name="Lagkouvardos I."/>
            <person name="Wang Y."/>
            <person name="Qian P.-Y."/>
            <person name="Dutilh B.E."/>
            <person name="Jetten M.S."/>
        </authorList>
    </citation>
    <scope>NUCLEOTIDE SEQUENCE [LARGE SCALE GENOMIC DNA]</scope>
    <source>
        <strain evidence="11">BSI-1</strain>
    </source>
</reference>
<evidence type="ECO:0000256" key="4">
    <source>
        <dbReference type="ARBA" id="ARBA00022691"/>
    </source>
</evidence>
<dbReference type="Gene3D" id="3.80.30.20">
    <property type="entry name" value="tm_1862 like domain"/>
    <property type="match status" value="1"/>
</dbReference>
<feature type="domain" description="B12-binding" evidence="9">
    <location>
        <begin position="6"/>
        <end position="143"/>
    </location>
</feature>
<name>A0A1E3XCG8_9BACT</name>
<keyword evidence="7" id="KW-0411">Iron-sulfur</keyword>
<evidence type="ECO:0000256" key="5">
    <source>
        <dbReference type="ARBA" id="ARBA00022723"/>
    </source>
</evidence>
<dbReference type="InterPro" id="IPR036724">
    <property type="entry name" value="Cobalamin-bd_sf"/>
</dbReference>
<dbReference type="SMART" id="SM00729">
    <property type="entry name" value="Elp3"/>
    <property type="match status" value="1"/>
</dbReference>
<dbReference type="Pfam" id="PF04055">
    <property type="entry name" value="Radical_SAM"/>
    <property type="match status" value="1"/>
</dbReference>
<keyword evidence="8" id="KW-1133">Transmembrane helix</keyword>
<dbReference type="PROSITE" id="PS51332">
    <property type="entry name" value="B12_BINDING"/>
    <property type="match status" value="1"/>
</dbReference>
<keyword evidence="8" id="KW-0472">Membrane</keyword>
<dbReference type="InterPro" id="IPR058240">
    <property type="entry name" value="rSAM_sf"/>
</dbReference>
<accession>A0A1E3XCG8</accession>
<dbReference type="PROSITE" id="PS51918">
    <property type="entry name" value="RADICAL_SAM"/>
    <property type="match status" value="1"/>
</dbReference>
<keyword evidence="2" id="KW-0489">Methyltransferase</keyword>
<keyword evidence="5" id="KW-0479">Metal-binding</keyword>
<dbReference type="SFLD" id="SFLDS00029">
    <property type="entry name" value="Radical_SAM"/>
    <property type="match status" value="1"/>
</dbReference>
<dbReference type="Proteomes" id="UP000094056">
    <property type="component" value="Unassembled WGS sequence"/>
</dbReference>
<evidence type="ECO:0000256" key="3">
    <source>
        <dbReference type="ARBA" id="ARBA00022679"/>
    </source>
</evidence>
<dbReference type="PANTHER" id="PTHR43409">
    <property type="entry name" value="ANAEROBIC MAGNESIUM-PROTOPORPHYRIN IX MONOMETHYL ESTER CYCLASE-RELATED"/>
    <property type="match status" value="1"/>
</dbReference>
<keyword evidence="6" id="KW-0408">Iron</keyword>
<dbReference type="SUPFAM" id="SSF52242">
    <property type="entry name" value="Cobalamin (vitamin B12)-binding domain"/>
    <property type="match status" value="1"/>
</dbReference>
<evidence type="ECO:0000313" key="11">
    <source>
        <dbReference type="EMBL" id="ODS33326.1"/>
    </source>
</evidence>
<dbReference type="GO" id="GO:0031419">
    <property type="term" value="F:cobalamin binding"/>
    <property type="evidence" value="ECO:0007669"/>
    <property type="project" value="InterPro"/>
</dbReference>
<evidence type="ECO:0000259" key="9">
    <source>
        <dbReference type="PROSITE" id="PS51332"/>
    </source>
</evidence>
<evidence type="ECO:0000256" key="8">
    <source>
        <dbReference type="SAM" id="Phobius"/>
    </source>
</evidence>
<keyword evidence="4" id="KW-0949">S-adenosyl-L-methionine</keyword>
<evidence type="ECO:0000256" key="6">
    <source>
        <dbReference type="ARBA" id="ARBA00023004"/>
    </source>
</evidence>
<keyword evidence="8" id="KW-0812">Transmembrane</keyword>
<feature type="transmembrane region" description="Helical" evidence="8">
    <location>
        <begin position="589"/>
        <end position="609"/>
    </location>
</feature>